<sequence>MQMAVQQGEGRNIGACNKGKMGTGECGEWEEAVYFRLKNILGGRV</sequence>
<evidence type="ECO:0000313" key="1">
    <source>
        <dbReference type="EMBL" id="CCQ43227.1"/>
    </source>
</evidence>
<dbReference type="ChiTaRS" id="APOL1">
    <property type="organism name" value="human"/>
</dbReference>
<name>L8ECA5_HUMAN</name>
<organism evidence="1">
    <name type="scientific">Homo sapiens</name>
    <name type="common">Human</name>
    <dbReference type="NCBI Taxonomy" id="9606"/>
    <lineage>
        <taxon>Eukaryota</taxon>
        <taxon>Metazoa</taxon>
        <taxon>Chordata</taxon>
        <taxon>Craniata</taxon>
        <taxon>Vertebrata</taxon>
        <taxon>Euteleostomi</taxon>
        <taxon>Mammalia</taxon>
        <taxon>Eutheria</taxon>
        <taxon>Euarchontoglires</taxon>
        <taxon>Primates</taxon>
        <taxon>Haplorrhini</taxon>
        <taxon>Catarrhini</taxon>
        <taxon>Hominidae</taxon>
        <taxon>Homo</taxon>
    </lineage>
</organism>
<dbReference type="OrthoDB" id="6363454at2759"/>
<accession>L8ECA5</accession>
<proteinExistence type="predicted"/>
<dbReference type="EMBL" id="HF583730">
    <property type="protein sequence ID" value="CCQ43227.1"/>
    <property type="molecule type" value="Genomic_DNA"/>
</dbReference>
<reference evidence="1" key="1">
    <citation type="journal article" date="2013" name="PLoS ONE">
        <title>Direct detection of alternative open reading frames translation products in human significantly expands the proteome.</title>
        <authorList>
            <person name="Vanderperre B."/>
            <person name="Lucier J.-F."/>
            <person name="Motard J."/>
            <person name="Tremblay G."/>
            <person name="Vanderperre S."/>
            <person name="Wisztorski M."/>
            <person name="Salzet M."/>
            <person name="Boisvert F.-M."/>
            <person name="Roucou X."/>
        </authorList>
    </citation>
    <scope>NUCLEOTIDE SEQUENCE</scope>
</reference>
<dbReference type="AlphaFoldDB" id="L8ECA5"/>
<protein>
    <submittedName>
        <fullName evidence="1">Alternative protein APOL1</fullName>
    </submittedName>
</protein>
<gene>
    <name evidence="1" type="primary">APOL1</name>
</gene>